<comment type="caution">
    <text evidence="3">The sequence shown here is derived from an EMBL/GenBank/DDBJ whole genome shotgun (WGS) entry which is preliminary data.</text>
</comment>
<protein>
    <submittedName>
        <fullName evidence="3">Uncharacterized protein DUF4255</fullName>
    </submittedName>
</protein>
<dbReference type="AlphaFoldDB" id="A0A421BC74"/>
<evidence type="ECO:0000256" key="1">
    <source>
        <dbReference type="SAM" id="MobiDB-lite"/>
    </source>
</evidence>
<name>A0A421BC74_9PSEU</name>
<evidence type="ECO:0000313" key="4">
    <source>
        <dbReference type="Proteomes" id="UP000282454"/>
    </source>
</evidence>
<evidence type="ECO:0000259" key="2">
    <source>
        <dbReference type="Pfam" id="PF14065"/>
    </source>
</evidence>
<dbReference type="Pfam" id="PF14065">
    <property type="entry name" value="Pvc16_N"/>
    <property type="match status" value="1"/>
</dbReference>
<dbReference type="Proteomes" id="UP000282454">
    <property type="component" value="Unassembled WGS sequence"/>
</dbReference>
<feature type="compositionally biased region" description="Basic and acidic residues" evidence="1">
    <location>
        <begin position="205"/>
        <end position="219"/>
    </location>
</feature>
<feature type="region of interest" description="Disordered" evidence="1">
    <location>
        <begin position="205"/>
        <end position="247"/>
    </location>
</feature>
<gene>
    <name evidence="3" type="ORF">CLV68_2524</name>
</gene>
<dbReference type="OrthoDB" id="5514409at2"/>
<dbReference type="RefSeq" id="WP_121390528.1">
    <property type="nucleotide sequence ID" value="NZ_RCDD01000001.1"/>
</dbReference>
<reference evidence="3 4" key="1">
    <citation type="submission" date="2018-10" db="EMBL/GenBank/DDBJ databases">
        <title>Genomic Encyclopedia of Archaeal and Bacterial Type Strains, Phase II (KMG-II): from individual species to whole genera.</title>
        <authorList>
            <person name="Goeker M."/>
        </authorList>
    </citation>
    <scope>NUCLEOTIDE SEQUENCE [LARGE SCALE GENOMIC DNA]</scope>
    <source>
        <strain evidence="3 4">DSM 45657</strain>
    </source>
</reference>
<proteinExistence type="predicted"/>
<dbReference type="EMBL" id="RCDD01000001">
    <property type="protein sequence ID" value="RLK61974.1"/>
    <property type="molecule type" value="Genomic_DNA"/>
</dbReference>
<feature type="compositionally biased region" description="Basic residues" evidence="1">
    <location>
        <begin position="236"/>
        <end position="247"/>
    </location>
</feature>
<accession>A0A421BC74</accession>
<sequence>MIHEVDEAIRGLLVDGGVPGADGELAFEAPTTDWTARRTAPTVNVFLYDIREDRARRGSGAIEELDGDGRVTGWREPPRWFRLSYLVTAWTNRPQDEHRLLSRALSVLVRRERVEDRWLTGSLAELGLSVTLETAGPVSSGSAATDIWSALGGELKPAIDVLVLAPLIGHHTPAGPPVTEGIVLRTSSDVLRTNSDVLRTSSDVLRGEQTNEHGHRLRYEGPTTAEGNGFAATRPRPTRRRRQGPIT</sequence>
<keyword evidence="4" id="KW-1185">Reference proteome</keyword>
<dbReference type="InterPro" id="IPR025351">
    <property type="entry name" value="Pvc16_N"/>
</dbReference>
<organism evidence="3 4">
    <name type="scientific">Actinokineospora cianjurensis</name>
    <dbReference type="NCBI Taxonomy" id="585224"/>
    <lineage>
        <taxon>Bacteria</taxon>
        <taxon>Bacillati</taxon>
        <taxon>Actinomycetota</taxon>
        <taxon>Actinomycetes</taxon>
        <taxon>Pseudonocardiales</taxon>
        <taxon>Pseudonocardiaceae</taxon>
        <taxon>Actinokineospora</taxon>
    </lineage>
</organism>
<evidence type="ECO:0000313" key="3">
    <source>
        <dbReference type="EMBL" id="RLK61974.1"/>
    </source>
</evidence>
<feature type="domain" description="Pvc16 N-terminal" evidence="2">
    <location>
        <begin position="4"/>
        <end position="180"/>
    </location>
</feature>